<evidence type="ECO:0000259" key="7">
    <source>
        <dbReference type="PROSITE" id="PS50102"/>
    </source>
</evidence>
<feature type="domain" description="RRM" evidence="7">
    <location>
        <begin position="23"/>
        <end position="101"/>
    </location>
</feature>
<keyword evidence="2" id="KW-0507">mRNA processing</keyword>
<dbReference type="SMART" id="SM00360">
    <property type="entry name" value="RRM"/>
    <property type="match status" value="1"/>
</dbReference>
<evidence type="ECO:0000256" key="6">
    <source>
        <dbReference type="PROSITE-ProRule" id="PRU00176"/>
    </source>
</evidence>
<proteinExistence type="predicted"/>
<keyword evidence="9" id="KW-1185">Reference proteome</keyword>
<organism evidence="8 9">
    <name type="scientific">Stylosanthes scabra</name>
    <dbReference type="NCBI Taxonomy" id="79078"/>
    <lineage>
        <taxon>Eukaryota</taxon>
        <taxon>Viridiplantae</taxon>
        <taxon>Streptophyta</taxon>
        <taxon>Embryophyta</taxon>
        <taxon>Tracheophyta</taxon>
        <taxon>Spermatophyta</taxon>
        <taxon>Magnoliopsida</taxon>
        <taxon>eudicotyledons</taxon>
        <taxon>Gunneridae</taxon>
        <taxon>Pentapetalae</taxon>
        <taxon>rosids</taxon>
        <taxon>fabids</taxon>
        <taxon>Fabales</taxon>
        <taxon>Fabaceae</taxon>
        <taxon>Papilionoideae</taxon>
        <taxon>50 kb inversion clade</taxon>
        <taxon>dalbergioids sensu lato</taxon>
        <taxon>Dalbergieae</taxon>
        <taxon>Pterocarpus clade</taxon>
        <taxon>Stylosanthes</taxon>
    </lineage>
</organism>
<dbReference type="PANTHER" id="PTHR48028">
    <property type="entry name" value="GLYCINE-RICH RNA-BINDING PROTEIN RZ1A"/>
    <property type="match status" value="1"/>
</dbReference>
<dbReference type="EMBL" id="JASCZI010000092">
    <property type="protein sequence ID" value="MED6108553.1"/>
    <property type="molecule type" value="Genomic_DNA"/>
</dbReference>
<dbReference type="Proteomes" id="UP001341840">
    <property type="component" value="Unassembled WGS sequence"/>
</dbReference>
<evidence type="ECO:0000313" key="9">
    <source>
        <dbReference type="Proteomes" id="UP001341840"/>
    </source>
</evidence>
<keyword evidence="5" id="KW-0539">Nucleus</keyword>
<dbReference type="PANTHER" id="PTHR48028:SF4">
    <property type="entry name" value="SC35-LIKE SPLICING FACTOR"/>
    <property type="match status" value="1"/>
</dbReference>
<protein>
    <recommendedName>
        <fullName evidence="7">RRM domain-containing protein</fullName>
    </recommendedName>
</protein>
<evidence type="ECO:0000313" key="8">
    <source>
        <dbReference type="EMBL" id="MED6108553.1"/>
    </source>
</evidence>
<reference evidence="8 9" key="1">
    <citation type="journal article" date="2023" name="Plants (Basel)">
        <title>Bridging the Gap: Combining Genomics and Transcriptomics Approaches to Understand Stylosanthes scabra, an Orphan Legume from the Brazilian Caatinga.</title>
        <authorList>
            <person name="Ferreira-Neto J.R.C."/>
            <person name="da Silva M.D."/>
            <person name="Binneck E."/>
            <person name="de Melo N.F."/>
            <person name="da Silva R.H."/>
            <person name="de Melo A.L.T.M."/>
            <person name="Pandolfi V."/>
            <person name="Bustamante F.O."/>
            <person name="Brasileiro-Vidal A.C."/>
            <person name="Benko-Iseppon A.M."/>
        </authorList>
    </citation>
    <scope>NUCLEOTIDE SEQUENCE [LARGE SCALE GENOMIC DNA]</scope>
    <source>
        <tissue evidence="8">Leaves</tissue>
    </source>
</reference>
<name>A0ABU6QAL8_9FABA</name>
<dbReference type="InterPro" id="IPR035979">
    <property type="entry name" value="RBD_domain_sf"/>
</dbReference>
<dbReference type="CDD" id="cd00590">
    <property type="entry name" value="RRM_SF"/>
    <property type="match status" value="1"/>
</dbReference>
<evidence type="ECO:0000256" key="2">
    <source>
        <dbReference type="ARBA" id="ARBA00022664"/>
    </source>
</evidence>
<dbReference type="InterPro" id="IPR012677">
    <property type="entry name" value="Nucleotide-bd_a/b_plait_sf"/>
</dbReference>
<evidence type="ECO:0000256" key="4">
    <source>
        <dbReference type="ARBA" id="ARBA00023187"/>
    </source>
</evidence>
<dbReference type="PROSITE" id="PS50102">
    <property type="entry name" value="RRM"/>
    <property type="match status" value="1"/>
</dbReference>
<accession>A0ABU6QAL8</accession>
<gene>
    <name evidence="8" type="ORF">PIB30_025202</name>
</gene>
<dbReference type="Gene3D" id="3.30.70.330">
    <property type="match status" value="1"/>
</dbReference>
<keyword evidence="4" id="KW-0508">mRNA splicing</keyword>
<evidence type="ECO:0000256" key="1">
    <source>
        <dbReference type="ARBA" id="ARBA00004123"/>
    </source>
</evidence>
<keyword evidence="3 6" id="KW-0694">RNA-binding</keyword>
<evidence type="ECO:0000256" key="3">
    <source>
        <dbReference type="ARBA" id="ARBA00022884"/>
    </source>
</evidence>
<dbReference type="InterPro" id="IPR051106">
    <property type="entry name" value="RNA-bind/splicing_reg"/>
</dbReference>
<dbReference type="InterPro" id="IPR000504">
    <property type="entry name" value="RRM_dom"/>
</dbReference>
<evidence type="ECO:0000256" key="5">
    <source>
        <dbReference type="ARBA" id="ARBA00023242"/>
    </source>
</evidence>
<sequence length="146" mass="17440">MASRQGEKEIGDGERRWLEKNTFSIFADNLLPDTTYQWLWKVFNNTGKVEDIYLSRKIRVGNPLKFAFIRYRTREEMERMIEHLDGWIVWDCRLRITESRYRRMDKTTKGVAEGRYHPEIVRPEAEPARTNPQNKSYRDVVVGIEA</sequence>
<dbReference type="Pfam" id="PF00076">
    <property type="entry name" value="RRM_1"/>
    <property type="match status" value="1"/>
</dbReference>
<comment type="subcellular location">
    <subcellularLocation>
        <location evidence="1">Nucleus</location>
    </subcellularLocation>
</comment>
<dbReference type="SUPFAM" id="SSF54928">
    <property type="entry name" value="RNA-binding domain, RBD"/>
    <property type="match status" value="1"/>
</dbReference>
<comment type="caution">
    <text evidence="8">The sequence shown here is derived from an EMBL/GenBank/DDBJ whole genome shotgun (WGS) entry which is preliminary data.</text>
</comment>